<dbReference type="InterPro" id="IPR000253">
    <property type="entry name" value="FHA_dom"/>
</dbReference>
<evidence type="ECO:0000259" key="2">
    <source>
        <dbReference type="PROSITE" id="PS50006"/>
    </source>
</evidence>
<proteinExistence type="predicted"/>
<gene>
    <name evidence="3" type="ORF">SAMEA4029010_CIC11G00000004753</name>
</gene>
<protein>
    <submittedName>
        <fullName evidence="3">CIC11C00000004753</fullName>
    </submittedName>
</protein>
<dbReference type="Gene3D" id="2.60.200.20">
    <property type="match status" value="1"/>
</dbReference>
<name>A0A1L0BSU7_9ASCO</name>
<organism evidence="3 4">
    <name type="scientific">Sungouiella intermedia</name>
    <dbReference type="NCBI Taxonomy" id="45354"/>
    <lineage>
        <taxon>Eukaryota</taxon>
        <taxon>Fungi</taxon>
        <taxon>Dikarya</taxon>
        <taxon>Ascomycota</taxon>
        <taxon>Saccharomycotina</taxon>
        <taxon>Pichiomycetes</taxon>
        <taxon>Metschnikowiaceae</taxon>
        <taxon>Sungouiella</taxon>
    </lineage>
</organism>
<dbReference type="PROSITE" id="PS50006">
    <property type="entry name" value="FHA_DOMAIN"/>
    <property type="match status" value="1"/>
</dbReference>
<feature type="compositionally biased region" description="Polar residues" evidence="1">
    <location>
        <begin position="41"/>
        <end position="51"/>
    </location>
</feature>
<reference evidence="3 4" key="1">
    <citation type="submission" date="2016-10" db="EMBL/GenBank/DDBJ databases">
        <authorList>
            <person name="de Groot N.N."/>
        </authorList>
    </citation>
    <scope>NUCLEOTIDE SEQUENCE [LARGE SCALE GENOMIC DNA]</scope>
    <source>
        <strain evidence="3 4">CBS 141442</strain>
    </source>
</reference>
<keyword evidence="4" id="KW-1185">Reference proteome</keyword>
<feature type="region of interest" description="Disordered" evidence="1">
    <location>
        <begin position="1"/>
        <end position="65"/>
    </location>
</feature>
<dbReference type="EMBL" id="LT635759">
    <property type="protein sequence ID" value="SGZ54331.1"/>
    <property type="molecule type" value="Genomic_DNA"/>
</dbReference>
<dbReference type="Pfam" id="PF00498">
    <property type="entry name" value="FHA"/>
    <property type="match status" value="1"/>
</dbReference>
<accession>A0A1L0BSU7</accession>
<dbReference type="STRING" id="45354.A0A1L0BSU7"/>
<evidence type="ECO:0000256" key="1">
    <source>
        <dbReference type="SAM" id="MobiDB-lite"/>
    </source>
</evidence>
<feature type="compositionally biased region" description="Basic and acidic residues" evidence="1">
    <location>
        <begin position="404"/>
        <end position="430"/>
    </location>
</feature>
<dbReference type="InterPro" id="IPR008984">
    <property type="entry name" value="SMAD_FHA_dom_sf"/>
</dbReference>
<feature type="compositionally biased region" description="Polar residues" evidence="1">
    <location>
        <begin position="385"/>
        <end position="395"/>
    </location>
</feature>
<sequence>MSDYQFPPSSPVLNAADSDFDPFARPKDSVRGRCEYPTPNPSSTAGRSSSPARHENDLADEETNAISPVKMPFSGKFRQTVDVPIATRERRPTVSINRDFNILNPDASVMRIPLVSGQSQLLVGRSSKSCDFHMKTSDKTISRAHVLISYDTESLTITCLGYNGLGMIVPRVCQVSETGEKAYELRETGKPLQATNLSKTIHLDYQHTEFHVNRGEKVRMPRFSNVLLQIRDLVLLVNPDDYDEEVTDDEEIELVKPVLQTLPPPLQAILKHQPPAVTKPQQEYVQQTPQMASKKTPMAAPTAAPMAAPTAIPLASPMKKKTAFTTTSVLTPTNISAETPKTPRKPLVHIPTMDESTPSKSSKEPIVIFQDAQEPKVQPPKRSMTPLSNKSTNLLHTPPAKRRAASEEPSGKRVKHEPKQELEKKTEPKRDAEGKLIIDGKCIQNISNLSEIENILINHLAFSRLSSTPASFLNTILAAVSKLSLEQLRSVLHAVECIGVIYRQGKDAAGKPLEEEYYYVPEKDHDPERNKLVSLIKGHGGLRACRRTHKQYYWKKPAPIKK</sequence>
<evidence type="ECO:0000313" key="3">
    <source>
        <dbReference type="EMBL" id="SGZ54331.1"/>
    </source>
</evidence>
<dbReference type="Proteomes" id="UP000182334">
    <property type="component" value="Chromosome IV"/>
</dbReference>
<feature type="region of interest" description="Disordered" evidence="1">
    <location>
        <begin position="334"/>
        <end position="430"/>
    </location>
</feature>
<dbReference type="AlphaFoldDB" id="A0A1L0BSU7"/>
<evidence type="ECO:0000313" key="4">
    <source>
        <dbReference type="Proteomes" id="UP000182334"/>
    </source>
</evidence>
<dbReference type="OrthoDB" id="5348546at2759"/>
<feature type="domain" description="FHA" evidence="2">
    <location>
        <begin position="121"/>
        <end position="172"/>
    </location>
</feature>
<dbReference type="SUPFAM" id="SSF49879">
    <property type="entry name" value="SMAD/FHA domain"/>
    <property type="match status" value="1"/>
</dbReference>
<feature type="compositionally biased region" description="Basic and acidic residues" evidence="1">
    <location>
        <begin position="22"/>
        <end position="34"/>
    </location>
</feature>